<keyword evidence="2" id="KW-1185">Reference proteome</keyword>
<proteinExistence type="predicted"/>
<dbReference type="Proteomes" id="UP000663942">
    <property type="component" value="Chromosome"/>
</dbReference>
<accession>A0ABX7SFQ3</accession>
<gene>
    <name evidence="1" type="ORF">IFE19_09160</name>
</gene>
<reference evidence="1 2" key="1">
    <citation type="submission" date="2020-09" db="EMBL/GenBank/DDBJ databases">
        <title>Brevundimonas sp. LVF1 isolated from an oligotrophic pond in Goettingen, Germany.</title>
        <authorList>
            <person name="Friedrich I."/>
            <person name="Klassen A."/>
            <person name="Neubauer H."/>
            <person name="Schneider D."/>
            <person name="Hertel R."/>
            <person name="Daniel R."/>
        </authorList>
    </citation>
    <scope>NUCLEOTIDE SEQUENCE [LARGE SCALE GENOMIC DNA]</scope>
    <source>
        <strain evidence="1 2">LVF1</strain>
    </source>
</reference>
<protein>
    <submittedName>
        <fullName evidence="1">Uncharacterized protein</fullName>
    </submittedName>
</protein>
<dbReference type="EMBL" id="CP062006">
    <property type="protein sequence ID" value="QTC86344.1"/>
    <property type="molecule type" value="Genomic_DNA"/>
</dbReference>
<evidence type="ECO:0000313" key="2">
    <source>
        <dbReference type="Proteomes" id="UP000663942"/>
    </source>
</evidence>
<name>A0ABX7SFQ3_9CAUL</name>
<organism evidence="1 2">
    <name type="scientific">Brevundimonas pondensis</name>
    <dbReference type="NCBI Taxonomy" id="2774189"/>
    <lineage>
        <taxon>Bacteria</taxon>
        <taxon>Pseudomonadati</taxon>
        <taxon>Pseudomonadota</taxon>
        <taxon>Alphaproteobacteria</taxon>
        <taxon>Caulobacterales</taxon>
        <taxon>Caulobacteraceae</taxon>
        <taxon>Brevundimonas</taxon>
    </lineage>
</organism>
<dbReference type="RefSeq" id="WP_207821619.1">
    <property type="nucleotide sequence ID" value="NZ_CP062006.1"/>
</dbReference>
<sequence length="105" mass="11376">MGRQRLPKASLRAQLVAVRRAASSAALECRSTGDRLRSHLTKAENHRDSLTAAAVTLSMVEASREALDVLPDAQRDQLAIRLTALGLQAVRIDTPHEAPELTPTN</sequence>
<evidence type="ECO:0000313" key="1">
    <source>
        <dbReference type="EMBL" id="QTC86344.1"/>
    </source>
</evidence>